<protein>
    <submittedName>
        <fullName evidence="12">Cobalamin-binding protein</fullName>
    </submittedName>
    <submittedName>
        <fullName evidence="10">Hopanoid C-3 methylase HpnR</fullName>
    </submittedName>
    <submittedName>
        <fullName evidence="11">Radical SAM domain protein</fullName>
    </submittedName>
</protein>
<name>A0A094YHV4_9PROT</name>
<evidence type="ECO:0000256" key="2">
    <source>
        <dbReference type="ARBA" id="ARBA00022603"/>
    </source>
</evidence>
<evidence type="ECO:0000313" key="14">
    <source>
        <dbReference type="Proteomes" id="UP000194565"/>
    </source>
</evidence>
<keyword evidence="5" id="KW-0479">Metal-binding</keyword>
<dbReference type="InterPro" id="IPR013785">
    <property type="entry name" value="Aldolase_TIM"/>
</dbReference>
<dbReference type="CDD" id="cd01335">
    <property type="entry name" value="Radical_SAM"/>
    <property type="match status" value="1"/>
</dbReference>
<dbReference type="InterPro" id="IPR058240">
    <property type="entry name" value="rSAM_sf"/>
</dbReference>
<dbReference type="PANTHER" id="PTHR43409">
    <property type="entry name" value="ANAEROBIC MAGNESIUM-PROTOPORPHYRIN IX MONOMETHYL ESTER CYCLASE-RELATED"/>
    <property type="match status" value="1"/>
</dbReference>
<dbReference type="InterPro" id="IPR007197">
    <property type="entry name" value="rSAM"/>
</dbReference>
<dbReference type="Gene3D" id="3.40.50.280">
    <property type="entry name" value="Cobalamin-binding domain"/>
    <property type="match status" value="1"/>
</dbReference>
<evidence type="ECO:0000256" key="6">
    <source>
        <dbReference type="ARBA" id="ARBA00023004"/>
    </source>
</evidence>
<feature type="domain" description="Radical SAM core" evidence="9">
    <location>
        <begin position="181"/>
        <end position="395"/>
    </location>
</feature>
<keyword evidence="13" id="KW-1185">Reference proteome</keyword>
<evidence type="ECO:0000256" key="7">
    <source>
        <dbReference type="ARBA" id="ARBA00023014"/>
    </source>
</evidence>
<evidence type="ECO:0000256" key="3">
    <source>
        <dbReference type="ARBA" id="ARBA00022679"/>
    </source>
</evidence>
<dbReference type="PATRIC" id="fig|104102.7.peg.3231"/>
<dbReference type="InterPro" id="IPR034466">
    <property type="entry name" value="Methyltransferase_Class_B"/>
</dbReference>
<evidence type="ECO:0000313" key="13">
    <source>
        <dbReference type="Proteomes" id="UP000029448"/>
    </source>
</evidence>
<dbReference type="InterPro" id="IPR027564">
    <property type="entry name" value="HpnR_B12_rSAM"/>
</dbReference>
<gene>
    <name evidence="10" type="primary">hpnR</name>
    <name evidence="11" type="ORF">AtDm6_3277</name>
    <name evidence="10" type="ORF">CIW82_08895</name>
    <name evidence="12" type="ORF">HC62_01785</name>
</gene>
<dbReference type="InterPro" id="IPR006638">
    <property type="entry name" value="Elp3/MiaA/NifB-like_rSAM"/>
</dbReference>
<evidence type="ECO:0000256" key="5">
    <source>
        <dbReference type="ARBA" id="ARBA00022723"/>
    </source>
</evidence>
<dbReference type="Pfam" id="PF04055">
    <property type="entry name" value="Radical_SAM"/>
    <property type="match status" value="1"/>
</dbReference>
<dbReference type="PANTHER" id="PTHR43409:SF7">
    <property type="entry name" value="BLL1977 PROTEIN"/>
    <property type="match status" value="1"/>
</dbReference>
<dbReference type="SUPFAM" id="SSF52242">
    <property type="entry name" value="Cobalamin (vitamin B12)-binding domain"/>
    <property type="match status" value="1"/>
</dbReference>
<keyword evidence="2 10" id="KW-0489">Methyltransferase</keyword>
<comment type="cofactor">
    <cofactor evidence="1">
        <name>[4Fe-4S] cluster</name>
        <dbReference type="ChEBI" id="CHEBI:49883"/>
    </cofactor>
</comment>
<dbReference type="SFLD" id="SFLDF00565">
    <property type="entry name" value="hopanoid_C3-methyltransferase"/>
    <property type="match status" value="1"/>
</dbReference>
<dbReference type="GO" id="GO:0005829">
    <property type="term" value="C:cytosol"/>
    <property type="evidence" value="ECO:0007669"/>
    <property type="project" value="TreeGrafter"/>
</dbReference>
<evidence type="ECO:0000313" key="12">
    <source>
        <dbReference type="EMBL" id="OUI87149.1"/>
    </source>
</evidence>
<dbReference type="Proteomes" id="UP000029448">
    <property type="component" value="Unassembled WGS sequence"/>
</dbReference>
<dbReference type="GO" id="GO:0046872">
    <property type="term" value="F:metal ion binding"/>
    <property type="evidence" value="ECO:0007669"/>
    <property type="project" value="UniProtKB-KW"/>
</dbReference>
<evidence type="ECO:0000256" key="1">
    <source>
        <dbReference type="ARBA" id="ARBA00001966"/>
    </source>
</evidence>
<organism evidence="11 13">
    <name type="scientific">Acetobacter tropicalis</name>
    <dbReference type="NCBI Taxonomy" id="104102"/>
    <lineage>
        <taxon>Bacteria</taxon>
        <taxon>Pseudomonadati</taxon>
        <taxon>Pseudomonadota</taxon>
        <taxon>Alphaproteobacteria</taxon>
        <taxon>Acetobacterales</taxon>
        <taxon>Acetobacteraceae</taxon>
        <taxon>Acetobacter</taxon>
    </lineage>
</organism>
<dbReference type="SFLD" id="SFLDG01082">
    <property type="entry name" value="B12-binding_domain_containing"/>
    <property type="match status" value="1"/>
</dbReference>
<dbReference type="Proteomes" id="UP000194565">
    <property type="component" value="Unassembled WGS sequence"/>
</dbReference>
<dbReference type="AlphaFoldDB" id="A0A094YHV4"/>
<dbReference type="GO" id="GO:0031419">
    <property type="term" value="F:cobalamin binding"/>
    <property type="evidence" value="ECO:0007669"/>
    <property type="project" value="InterPro"/>
</dbReference>
<feature type="domain" description="B12-binding" evidence="8">
    <location>
        <begin position="8"/>
        <end position="141"/>
    </location>
</feature>
<dbReference type="SMART" id="SM00729">
    <property type="entry name" value="Elp3"/>
    <property type="match status" value="1"/>
</dbReference>
<dbReference type="SUPFAM" id="SSF102114">
    <property type="entry name" value="Radical SAM enzymes"/>
    <property type="match status" value="1"/>
</dbReference>
<keyword evidence="6" id="KW-0408">Iron</keyword>
<dbReference type="InterPro" id="IPR006158">
    <property type="entry name" value="Cobalamin-bd"/>
</dbReference>
<evidence type="ECO:0000259" key="9">
    <source>
        <dbReference type="PROSITE" id="PS51918"/>
    </source>
</evidence>
<dbReference type="EMBL" id="JOKM01000106">
    <property type="protein sequence ID" value="KGB20912.1"/>
    <property type="molecule type" value="Genomic_DNA"/>
</dbReference>
<dbReference type="NCBIfam" id="TIGR04367">
    <property type="entry name" value="HpnR_B12_rSAM"/>
    <property type="match status" value="1"/>
</dbReference>
<keyword evidence="3" id="KW-0808">Transferase</keyword>
<dbReference type="GeneID" id="89477451"/>
<dbReference type="CDD" id="cd02068">
    <property type="entry name" value="radical_SAM_B12_BD"/>
    <property type="match status" value="1"/>
</dbReference>
<dbReference type="GO" id="GO:0051536">
    <property type="term" value="F:iron-sulfur cluster binding"/>
    <property type="evidence" value="ECO:0007669"/>
    <property type="project" value="UniProtKB-KW"/>
</dbReference>
<dbReference type="STRING" id="104102.AtDm6_3277"/>
<dbReference type="PROSITE" id="PS51332">
    <property type="entry name" value="B12_BINDING"/>
    <property type="match status" value="1"/>
</dbReference>
<dbReference type="SFLD" id="SFLDS00029">
    <property type="entry name" value="Radical_SAM"/>
    <property type="match status" value="1"/>
</dbReference>
<dbReference type="KEGG" id="ato:CIW82_08895"/>
<dbReference type="Proteomes" id="UP000220394">
    <property type="component" value="Chromosome"/>
</dbReference>
<evidence type="ECO:0000313" key="11">
    <source>
        <dbReference type="EMBL" id="KGB20912.1"/>
    </source>
</evidence>
<accession>A0A094YHV4</accession>
<dbReference type="RefSeq" id="WP_035382263.1">
    <property type="nucleotide sequence ID" value="NZ_CP022699.1"/>
</dbReference>
<dbReference type="EMBL" id="CP022699">
    <property type="protein sequence ID" value="ATJ90789.1"/>
    <property type="molecule type" value="Genomic_DNA"/>
</dbReference>
<evidence type="ECO:0000256" key="4">
    <source>
        <dbReference type="ARBA" id="ARBA00022691"/>
    </source>
</evidence>
<dbReference type="InterPro" id="IPR051198">
    <property type="entry name" value="BchE-like"/>
</dbReference>
<evidence type="ECO:0000259" key="8">
    <source>
        <dbReference type="PROSITE" id="PS51332"/>
    </source>
</evidence>
<dbReference type="PROSITE" id="PS51918">
    <property type="entry name" value="RADICAL_SAM"/>
    <property type="match status" value="1"/>
</dbReference>
<proteinExistence type="predicted"/>
<reference evidence="12 14" key="2">
    <citation type="submission" date="2014-06" db="EMBL/GenBank/DDBJ databases">
        <authorList>
            <person name="Ju J."/>
            <person name="Zhang J."/>
        </authorList>
    </citation>
    <scope>NUCLEOTIDE SEQUENCE [LARGE SCALE GENOMIC DNA]</scope>
    <source>
        <strain evidence="12">DmW_042</strain>
    </source>
</reference>
<dbReference type="GO" id="GO:0032259">
    <property type="term" value="P:methylation"/>
    <property type="evidence" value="ECO:0007669"/>
    <property type="project" value="UniProtKB-KW"/>
</dbReference>
<sequence length="513" mass="58280">MKVLAVHPSALMYTKVFLRLEPLGLELVAGAARDAGHDVRIIDLQVETHKDYWKLVHDFQPDAVCFSGSYLANVPEIIDLCRATRLHYPNIFQFIGGHSVSFIARDVLALSEGAVNCILKGEGDASVGTLLKAVEDGTDILEVPGVVTMDGEGPPPTFVKSLDDIRPARDLLRHRNKYFIGTLDPAASIEFARGCPWDCTFCSAWTFYGRSYRTASPQVIADELEEIKEPGIFIVDDVAFVHEEHGMAIANEIKKRGIKKEYYLETRADVLLRNKDVFKVWSEIGLSYIFIGMEAVDEEGLKQFRKRVSLDKNFEALDYARSLGLIVAINIIADPDWDRSRFEAVRQWCLEIPEIVNISVTTPYPGTEIWHREARRLTTRDYRLFDIQHAVLPTKLPLPEFYEELVKTQQVLNTKHMGWQALKDTAGIAGRLLLKGQTNFVKMLWKFNSVFNPKLQLADHMRKARYLMPIQPDVVKSIDRKDLYVHGPGGRKTRALDDKTEKFVDETRMGENV</sequence>
<dbReference type="Gene3D" id="3.20.20.70">
    <property type="entry name" value="Aldolase class I"/>
    <property type="match status" value="1"/>
</dbReference>
<dbReference type="EMBL" id="JOMM01000012">
    <property type="protein sequence ID" value="OUI87149.1"/>
    <property type="molecule type" value="Genomic_DNA"/>
</dbReference>
<dbReference type="InterPro" id="IPR036724">
    <property type="entry name" value="Cobalamin-bd_sf"/>
</dbReference>
<dbReference type="SFLD" id="SFLDG01123">
    <property type="entry name" value="methyltransferase_(Class_B)"/>
    <property type="match status" value="1"/>
</dbReference>
<reference evidence="11 13" key="1">
    <citation type="submission" date="2014-06" db="EMBL/GenBank/DDBJ databases">
        <title>Functional and comparative genomic analyses of the Drosophila gut microbiota identify candidate symbiosis factors.</title>
        <authorList>
            <person name="Newell P.D."/>
            <person name="Chaston J.M."/>
            <person name="Douglas A.E."/>
        </authorList>
    </citation>
    <scope>NUCLEOTIDE SEQUENCE [LARGE SCALE GENOMIC DNA]</scope>
    <source>
        <strain evidence="11 13">DmCS_006</strain>
    </source>
</reference>
<evidence type="ECO:0000313" key="15">
    <source>
        <dbReference type="Proteomes" id="UP000220394"/>
    </source>
</evidence>
<keyword evidence="7" id="KW-0411">Iron-sulfur</keyword>
<dbReference type="Pfam" id="PF02310">
    <property type="entry name" value="B12-binding"/>
    <property type="match status" value="1"/>
</dbReference>
<reference evidence="10 15" key="3">
    <citation type="submission" date="2017-08" db="EMBL/GenBank/DDBJ databases">
        <title>Complete Genome Sequence of Acetobacter tropicalis Oregon-R-modENCODE STRAIN BDGP1, an acetic acid bacterium isolated from Drosophila melanogaster gut.</title>
        <authorList>
            <person name="Wan K.H."/>
            <person name="Yu C."/>
            <person name="Park S."/>
            <person name="Hammonds A.S."/>
            <person name="Booth B.W."/>
            <person name="Celniker S.E."/>
        </authorList>
    </citation>
    <scope>NUCLEOTIDE SEQUENCE [LARGE SCALE GENOMIC DNA]</scope>
    <source>
        <strain evidence="10 15">BDGP1</strain>
    </source>
</reference>
<evidence type="ECO:0000313" key="10">
    <source>
        <dbReference type="EMBL" id="ATJ90789.1"/>
    </source>
</evidence>
<keyword evidence="4" id="KW-0949">S-adenosyl-L-methionine</keyword>
<dbReference type="GO" id="GO:0008168">
    <property type="term" value="F:methyltransferase activity"/>
    <property type="evidence" value="ECO:0007669"/>
    <property type="project" value="UniProtKB-KW"/>
</dbReference>